<organism evidence="1 2">
    <name type="scientific">Boeremia exigua</name>
    <dbReference type="NCBI Taxonomy" id="749465"/>
    <lineage>
        <taxon>Eukaryota</taxon>
        <taxon>Fungi</taxon>
        <taxon>Dikarya</taxon>
        <taxon>Ascomycota</taxon>
        <taxon>Pezizomycotina</taxon>
        <taxon>Dothideomycetes</taxon>
        <taxon>Pleosporomycetidae</taxon>
        <taxon>Pleosporales</taxon>
        <taxon>Pleosporineae</taxon>
        <taxon>Didymellaceae</taxon>
        <taxon>Boeremia</taxon>
    </lineage>
</organism>
<reference evidence="1" key="1">
    <citation type="submission" date="2022-11" db="EMBL/GenBank/DDBJ databases">
        <title>Genome Sequence of Boeremia exigua.</title>
        <authorList>
            <person name="Buettner E."/>
        </authorList>
    </citation>
    <scope>NUCLEOTIDE SEQUENCE</scope>
    <source>
        <strain evidence="1">CU02</strain>
    </source>
</reference>
<comment type="caution">
    <text evidence="1">The sequence shown here is derived from an EMBL/GenBank/DDBJ whole genome shotgun (WGS) entry which is preliminary data.</text>
</comment>
<evidence type="ECO:0000313" key="2">
    <source>
        <dbReference type="Proteomes" id="UP001153331"/>
    </source>
</evidence>
<keyword evidence="2" id="KW-1185">Reference proteome</keyword>
<accession>A0ACC2HZW5</accession>
<sequence length="1221" mass="134888">MLVQISPVSESAWRSTAQLSHSSRASRAAVCFGWWSGRWTQGGVAMPPRSVVSALQPLQPEKFTTAHHIGSPPTGFKNPWPSYSTSGFVGAIRTRFSTPKNFVPVPLDRVGLVQVRKPDFGAEQDGLKATWIGHASFLVETTRQEGAERGARILIDPVWSNRVGPYGPVRFTPPPCSIDDLPDIDAVIISHDHYDHLDSDTLKQLNAKQKGELRFFCGLGVKAVLTGLGAGIKADQVTELDWWNGVALQTEVAGSVDLICTPAQHRSGRTPWNFDGTLWCSWIVRETQQDGKKLFFAGDTGYCHVASDEQFSHHDAPHPPCPAFREVGELYGPFDLALLPIGCFKPRSVLSGQHSSPEDSLSIHKDVKSKKSIGMHYGTLRGAYSAAYEPVLEPPERWRKGAETEGYTWGKETFLECETALQNTSQIPSHARRMPADMTKRKRGSNEEDPVDVGLGATLAHLKGETQSNATASAVEDDEGWTVAGSKRRRKERADSNNSRGGRRGSGAGVQDPQPDNAPAANTSNALDGEKPGDDAPPKNPFSTTKDSANDVPRSASLTREERRKERKLERNYPSIEHSHHARLQSHVKITDLQSLVLYLLADGNAPQWVSVRNRASIRQVVMLMVPGLELGMFNGKVPLDDAAAMDVDTAAADQASAEIAPSEEAITEAKPKYLRIADNEFYPASLKPDRLPAALKPLSDIFEHVWPIKAQGEHRGNQFIRVHSPIHTMLTSQIPKSKEEKQMKKNGGHKGPVPQNSKHWDNKRTPITEYIATLEEQQENEYVLHPAWFLTPESKAAAQKQRQEAGQSVENGWVDTNVASLEDGDVPDNEVEQGSVTAGRHIISVDCEMCKTENDQLVLTRISLLNWDGTVAMDKLVKPDVPIKDYLTQWSGITPAMLENVTTTLSDIQKELLELITPRTILVGHSLNSDLNAMKLTHPFIIDTGILFPHPRGPPYKQSLKWLAQKFLHREVQKGTSGHDSVEDSKTCLDLVKQKCEKGPKWGSGDTNAESIFKRLGRTSRPKSNETRKGAVIDWGEPQRGHGGQAQLSKGCKTDGQVVEAIDSALSGAMEARDGATGKVDFIWARLRELELARGWWDDAKTADVELIRQNALQRLGLLKDGEDDVEVKGSELADAISKTVSYITRIYDSLPRCTALVVYSGTGDPREIRRLQAMQQQYRREYATKNWDNLSVKWTDTEVQALSQACQDARNGVGFIVVK</sequence>
<evidence type="ECO:0000313" key="1">
    <source>
        <dbReference type="EMBL" id="KAJ8108243.1"/>
    </source>
</evidence>
<dbReference type="EMBL" id="JAPHNI010000778">
    <property type="protein sequence ID" value="KAJ8108243.1"/>
    <property type="molecule type" value="Genomic_DNA"/>
</dbReference>
<protein>
    <submittedName>
        <fullName evidence="1">Uncharacterized protein</fullName>
    </submittedName>
</protein>
<gene>
    <name evidence="1" type="ORF">OPT61_g8308</name>
</gene>
<proteinExistence type="predicted"/>
<dbReference type="Proteomes" id="UP001153331">
    <property type="component" value="Unassembled WGS sequence"/>
</dbReference>
<name>A0ACC2HZW5_9PLEO</name>